<gene>
    <name evidence="3" type="ORF">FEA53_12840</name>
    <name evidence="2" type="ORF">FEB89_07495</name>
    <name evidence="1" type="ORF">NCTC10638_01206</name>
</gene>
<protein>
    <submittedName>
        <fullName evidence="3">Uncharacterized protein</fullName>
    </submittedName>
</protein>
<dbReference type="Proteomes" id="UP000318394">
    <property type="component" value="Unassembled WGS sequence"/>
</dbReference>
<evidence type="ECO:0000313" key="6">
    <source>
        <dbReference type="Proteomes" id="UP000318394"/>
    </source>
</evidence>
<accession>A0A249A2R4</accession>
<dbReference type="Proteomes" id="UP000315164">
    <property type="component" value="Unassembled WGS sequence"/>
</dbReference>
<dbReference type="OrthoDB" id="8613201at2"/>
<evidence type="ECO:0000313" key="3">
    <source>
        <dbReference type="EMBL" id="TRB71939.1"/>
    </source>
</evidence>
<dbReference type="EMBL" id="VAJI01000012">
    <property type="protein sequence ID" value="TRB37554.1"/>
    <property type="molecule type" value="Genomic_DNA"/>
</dbReference>
<evidence type="ECO:0000313" key="5">
    <source>
        <dbReference type="Proteomes" id="UP000315164"/>
    </source>
</evidence>
<organism evidence="3 5">
    <name type="scientific">Mannheimia haemolytica</name>
    <name type="common">Pasteurella haemolytica</name>
    <dbReference type="NCBI Taxonomy" id="75985"/>
    <lineage>
        <taxon>Bacteria</taxon>
        <taxon>Pseudomonadati</taxon>
        <taxon>Pseudomonadota</taxon>
        <taxon>Gammaproteobacteria</taxon>
        <taxon>Pasteurellales</taxon>
        <taxon>Pasteurellaceae</taxon>
        <taxon>Mannheimia</taxon>
    </lineage>
</organism>
<dbReference type="KEGG" id="mhaq:WC39_12680"/>
<dbReference type="STRING" id="75985.WC39_12680"/>
<evidence type="ECO:0000313" key="4">
    <source>
        <dbReference type="Proteomes" id="UP000254802"/>
    </source>
</evidence>
<proteinExistence type="predicted"/>
<dbReference type="GeneID" id="67370192"/>
<dbReference type="KEGG" id="mhay:VK67_12685"/>
<evidence type="ECO:0000313" key="2">
    <source>
        <dbReference type="EMBL" id="TRB37554.1"/>
    </source>
</evidence>
<dbReference type="Proteomes" id="UP000254802">
    <property type="component" value="Unassembled WGS sequence"/>
</dbReference>
<dbReference type="EMBL" id="VAJB01000044">
    <property type="protein sequence ID" value="TRB71939.1"/>
    <property type="molecule type" value="Genomic_DNA"/>
</dbReference>
<dbReference type="AlphaFoldDB" id="A0A249A2R4"/>
<reference evidence="5 6" key="2">
    <citation type="journal article" date="2019" name="Vet. Microbiol.">
        <title>Genetic characterization of susceptible and multi-drug resistant Mannheimia haemolytica isolated from high-risk stocker calves prior to and after antimicrobial metaphylaxis.</title>
        <authorList>
            <person name="Snyder E.R."/>
            <person name="Alvarez-Narvaez S."/>
            <person name="Credille B.C."/>
        </authorList>
    </citation>
    <scope>NUCLEOTIDE SEQUENCE [LARGE SCALE GENOMIC DNA]</scope>
    <source>
        <strain evidence="3 5">UGA-R5-128-1</strain>
        <strain evidence="2 6">UGA-R7-163-1</strain>
    </source>
</reference>
<reference evidence="1 4" key="1">
    <citation type="submission" date="2018-06" db="EMBL/GenBank/DDBJ databases">
        <authorList>
            <consortium name="Pathogen Informatics"/>
            <person name="Doyle S."/>
        </authorList>
    </citation>
    <scope>NUCLEOTIDE SEQUENCE [LARGE SCALE GENOMIC DNA]</scope>
    <source>
        <strain evidence="1 4">NCTC10638</strain>
    </source>
</reference>
<dbReference type="RefSeq" id="WP_015484466.1">
    <property type="nucleotide sequence ID" value="NZ_CP011098.1"/>
</dbReference>
<dbReference type="EMBL" id="UGPN01000002">
    <property type="protein sequence ID" value="STY60014.1"/>
    <property type="molecule type" value="Genomic_DNA"/>
</dbReference>
<keyword evidence="6" id="KW-1185">Reference proteome</keyword>
<evidence type="ECO:0000313" key="1">
    <source>
        <dbReference type="EMBL" id="STY60014.1"/>
    </source>
</evidence>
<sequence>MKINVIKPQEEPCSACGKISRIWRRYNGEGYCANCYAKWFPKKECSCCHQPKRIYLSSTVCWDCEKQTDCVRCGKAAGTFKIGKITRYGAVCNVCSRYFREERECFECGQLSRTMLRASESGHSELLCLKCFQKYRFATCKNCRRYRKVHDRDNQLCRKCSEQRTSQCPKCKQDMPAGYGNICADCSRRTLLFNLIRMNVHLFRHKKVKRAYKKFIFWYLAKCGVSVVLKKSDDHVLFFMRCDENWGNIPDYRELVTFFKPNGLRTHLTVLRWLLDTNQVKVDESLKEEMAGLERIQSLFNKLSNSVPCIANYYTQLQHKYEAGKTSLKSVRLALQPAIDFISSESVSLLPTQVQLNSYLVAKTGQIAAITGFINHLNREYHCELEIDRSLIQKMKEKQLKQQAKQRLAILYKQEKLSIKEQNELLSVVLLNLHNIWIKSPKKLSISEIDGIAYYVDNEKKYFIPKDIHIRLME</sequence>
<name>A0A249A2R4_MANHA</name>